<keyword evidence="1" id="KW-0812">Transmembrane</keyword>
<reference evidence="3 4" key="1">
    <citation type="submission" date="2019-08" db="EMBL/GenBank/DDBJ databases">
        <title>In-depth cultivation of the pig gut microbiome towards novel bacterial diversity and tailored functional studies.</title>
        <authorList>
            <person name="Wylensek D."/>
            <person name="Hitch T.C.A."/>
            <person name="Clavel T."/>
        </authorList>
    </citation>
    <scope>NUCLEOTIDE SEQUENCE [LARGE SCALE GENOMIC DNA]</scope>
    <source>
        <strain evidence="3 4">NM-380-WT-3C1</strain>
    </source>
</reference>
<name>A0A7X2PEQ7_9SPIO</name>
<protein>
    <submittedName>
        <fullName evidence="3">DUF4097 domain-containing protein</fullName>
    </submittedName>
</protein>
<evidence type="ECO:0000313" key="4">
    <source>
        <dbReference type="Proteomes" id="UP000460549"/>
    </source>
</evidence>
<keyword evidence="1" id="KW-1133">Transmembrane helix</keyword>
<evidence type="ECO:0000259" key="2">
    <source>
        <dbReference type="Pfam" id="PF13349"/>
    </source>
</evidence>
<organism evidence="3 4">
    <name type="scientific">Bullifex porci</name>
    <dbReference type="NCBI Taxonomy" id="2606638"/>
    <lineage>
        <taxon>Bacteria</taxon>
        <taxon>Pseudomonadati</taxon>
        <taxon>Spirochaetota</taxon>
        <taxon>Spirochaetia</taxon>
        <taxon>Spirochaetales</taxon>
        <taxon>Spirochaetaceae</taxon>
        <taxon>Bullifex</taxon>
    </lineage>
</organism>
<dbReference type="InterPro" id="IPR025164">
    <property type="entry name" value="Toastrack_DUF4097"/>
</dbReference>
<dbReference type="RefSeq" id="WP_154426306.1">
    <property type="nucleotide sequence ID" value="NZ_VUNN01000022.1"/>
</dbReference>
<feature type="domain" description="DUF4097" evidence="2">
    <location>
        <begin position="113"/>
        <end position="283"/>
    </location>
</feature>
<feature type="transmembrane region" description="Helical" evidence="1">
    <location>
        <begin position="30"/>
        <end position="45"/>
    </location>
</feature>
<dbReference type="AlphaFoldDB" id="A0A7X2PEQ7"/>
<evidence type="ECO:0000256" key="1">
    <source>
        <dbReference type="SAM" id="Phobius"/>
    </source>
</evidence>
<dbReference type="Pfam" id="PF13349">
    <property type="entry name" value="DUF4097"/>
    <property type="match status" value="1"/>
</dbReference>
<feature type="transmembrane region" description="Helical" evidence="1">
    <location>
        <begin position="7"/>
        <end position="24"/>
    </location>
</feature>
<sequence>MIKFSRPLIFLLIIVLALLCYFVPFKPISILAALLLAIIAIWLIAEKKYPGFSNKVFKNFTKTTLTLNNNTFEISTPTADVIVKRATDEPFALLDGEEIPLTEDISIERDSKNLKYITLYLPRELDKIKLSLVAGNLDLSLASARLIEAQSVSGNVKLLDIAANEITTKSVSGDVSLYNASCDKLTAYSTSGDCEIKRSKAQSIKAGSISGDIELLSDFNSCDLSTTSGDIDITTEDKGFSLTLQSTTGDWTVFGRSGKGQYKEDGREGYSIKASSLSGSINVIRR</sequence>
<gene>
    <name evidence="3" type="ORF">FYJ80_09405</name>
</gene>
<dbReference type="Proteomes" id="UP000460549">
    <property type="component" value="Unassembled WGS sequence"/>
</dbReference>
<proteinExistence type="predicted"/>
<accession>A0A7X2PEQ7</accession>
<dbReference type="EMBL" id="VUNN01000022">
    <property type="protein sequence ID" value="MSU06985.1"/>
    <property type="molecule type" value="Genomic_DNA"/>
</dbReference>
<keyword evidence="1" id="KW-0472">Membrane</keyword>
<keyword evidence="4" id="KW-1185">Reference proteome</keyword>
<evidence type="ECO:0000313" key="3">
    <source>
        <dbReference type="EMBL" id="MSU06985.1"/>
    </source>
</evidence>
<comment type="caution">
    <text evidence="3">The sequence shown here is derived from an EMBL/GenBank/DDBJ whole genome shotgun (WGS) entry which is preliminary data.</text>
</comment>